<dbReference type="OMA" id="CACSILV"/>
<dbReference type="Pfam" id="PF00258">
    <property type="entry name" value="Flavodoxin_1"/>
    <property type="match status" value="1"/>
</dbReference>
<organism evidence="2 3">
    <name type="scientific">Xenopus laevis</name>
    <name type="common">African clawed frog</name>
    <dbReference type="NCBI Taxonomy" id="8355"/>
    <lineage>
        <taxon>Eukaryota</taxon>
        <taxon>Metazoa</taxon>
        <taxon>Chordata</taxon>
        <taxon>Craniata</taxon>
        <taxon>Vertebrata</taxon>
        <taxon>Euteleostomi</taxon>
        <taxon>Amphibia</taxon>
        <taxon>Batrachia</taxon>
        <taxon>Anura</taxon>
        <taxon>Pipoidea</taxon>
        <taxon>Pipidae</taxon>
        <taxon>Xenopodinae</taxon>
        <taxon>Xenopus</taxon>
        <taxon>Xenopus</taxon>
    </lineage>
</organism>
<dbReference type="SUPFAM" id="SSF52218">
    <property type="entry name" value="Flavoproteins"/>
    <property type="match status" value="1"/>
</dbReference>
<proteinExistence type="predicted"/>
<dbReference type="PROSITE" id="PS50902">
    <property type="entry name" value="FLAVODOXIN_LIKE"/>
    <property type="match status" value="1"/>
</dbReference>
<reference evidence="3" key="1">
    <citation type="journal article" date="2016" name="Nature">
        <title>Genome evolution in the allotetraploid frog Xenopus laevis.</title>
        <authorList>
            <person name="Session A.M."/>
            <person name="Uno Y."/>
            <person name="Kwon T."/>
            <person name="Chapman J.A."/>
            <person name="Toyoda A."/>
            <person name="Takahashi S."/>
            <person name="Fukui A."/>
            <person name="Hikosaka A."/>
            <person name="Suzuki A."/>
            <person name="Kondo M."/>
            <person name="van Heeringen S.J."/>
            <person name="Quigley I."/>
            <person name="Heinz S."/>
            <person name="Ogino H."/>
            <person name="Ochi H."/>
            <person name="Hellsten U."/>
            <person name="Lyons J.B."/>
            <person name="Simakov O."/>
            <person name="Putnam N."/>
            <person name="Stites J."/>
            <person name="Kuroki Y."/>
            <person name="Tanaka T."/>
            <person name="Michiue T."/>
            <person name="Watanabe M."/>
            <person name="Bogdanovic O."/>
            <person name="Lister R."/>
            <person name="Georgiou G."/>
            <person name="Paranjpe S.S."/>
            <person name="van Kruijsbergen I."/>
            <person name="Shu S."/>
            <person name="Carlson J."/>
            <person name="Kinoshita T."/>
            <person name="Ohta Y."/>
            <person name="Mawaribuchi S."/>
            <person name="Jenkins J."/>
            <person name="Grimwood J."/>
            <person name="Schmutz J."/>
            <person name="Mitros T."/>
            <person name="Mozaffari S.V."/>
            <person name="Suzuki Y."/>
            <person name="Haramoto Y."/>
            <person name="Yamamoto T.S."/>
            <person name="Takagi C."/>
            <person name="Heald R."/>
            <person name="Miller K."/>
            <person name="Haudenschild C."/>
            <person name="Kitzman J."/>
            <person name="Nakayama T."/>
            <person name="Izutsu Y."/>
            <person name="Robert J."/>
            <person name="Fortriede J."/>
            <person name="Burns K."/>
            <person name="Lotay V."/>
            <person name="Karimi K."/>
            <person name="Yasuoka Y."/>
            <person name="Dichmann D.S."/>
            <person name="Flajnik M.F."/>
            <person name="Houston D.W."/>
            <person name="Shendure J."/>
            <person name="DuPasquier L."/>
            <person name="Vize P.D."/>
            <person name="Zorn A.M."/>
            <person name="Ito M."/>
            <person name="Marcotte E.M."/>
            <person name="Wallingford J.B."/>
            <person name="Ito Y."/>
            <person name="Asashima M."/>
            <person name="Ueno N."/>
            <person name="Matsuda Y."/>
            <person name="Veenstra G.J."/>
            <person name="Fujiyama A."/>
            <person name="Harland R.M."/>
            <person name="Taira M."/>
            <person name="Rokhsar D.S."/>
        </authorList>
    </citation>
    <scope>NUCLEOTIDE SEQUENCE [LARGE SCALE GENOMIC DNA]</scope>
    <source>
        <strain evidence="3">J</strain>
    </source>
</reference>
<dbReference type="Proteomes" id="UP000694892">
    <property type="component" value="Chromosome 6L"/>
</dbReference>
<feature type="domain" description="Flavodoxin-like" evidence="1">
    <location>
        <begin position="9"/>
        <end position="53"/>
    </location>
</feature>
<sequence length="53" mass="5997">MNGAIKKRFLLLYGTQQGQSKAIAEEIGQQADHHGFTVDIFSLKDFKKVRNSM</sequence>
<name>A0A974BP95_XENLA</name>
<dbReference type="Gene3D" id="3.40.50.360">
    <property type="match status" value="1"/>
</dbReference>
<evidence type="ECO:0000313" key="2">
    <source>
        <dbReference type="EMBL" id="OCT76211.1"/>
    </source>
</evidence>
<dbReference type="InterPro" id="IPR029039">
    <property type="entry name" value="Flavoprotein-like_sf"/>
</dbReference>
<protein>
    <recommendedName>
        <fullName evidence="1">Flavodoxin-like domain-containing protein</fullName>
    </recommendedName>
</protein>
<dbReference type="EMBL" id="CM004476">
    <property type="protein sequence ID" value="OCT76211.1"/>
    <property type="molecule type" value="Genomic_DNA"/>
</dbReference>
<gene>
    <name evidence="2" type="ORF">XELAEV_18031407mg</name>
</gene>
<evidence type="ECO:0000313" key="3">
    <source>
        <dbReference type="Proteomes" id="UP000694892"/>
    </source>
</evidence>
<evidence type="ECO:0000259" key="1">
    <source>
        <dbReference type="PROSITE" id="PS50902"/>
    </source>
</evidence>
<dbReference type="AlphaFoldDB" id="A0A974BP95"/>
<accession>A0A974BP95</accession>
<dbReference type="GO" id="GO:0010181">
    <property type="term" value="F:FMN binding"/>
    <property type="evidence" value="ECO:0007669"/>
    <property type="project" value="InterPro"/>
</dbReference>
<dbReference type="InterPro" id="IPR008254">
    <property type="entry name" value="Flavodoxin/NO_synth"/>
</dbReference>